<accession>A0ABD3JDS3</accession>
<dbReference type="CDD" id="cd00265">
    <property type="entry name" value="MADS_MEF2_like"/>
    <property type="match status" value="1"/>
</dbReference>
<protein>
    <submittedName>
        <fullName evidence="9">Uncharacterized protein</fullName>
    </submittedName>
</protein>
<evidence type="ECO:0000256" key="6">
    <source>
        <dbReference type="SAM" id="MobiDB-lite"/>
    </source>
</evidence>
<proteinExistence type="predicted"/>
<dbReference type="AlphaFoldDB" id="A0ABD3JDS3"/>
<gene>
    <name evidence="9" type="ORF">ACJRO7_036076</name>
</gene>
<evidence type="ECO:0000313" key="10">
    <source>
        <dbReference type="Proteomes" id="UP001634007"/>
    </source>
</evidence>
<dbReference type="InterPro" id="IPR002487">
    <property type="entry name" value="TF_Kbox"/>
</dbReference>
<evidence type="ECO:0000256" key="1">
    <source>
        <dbReference type="ARBA" id="ARBA00004123"/>
    </source>
</evidence>
<dbReference type="PRINTS" id="PR00404">
    <property type="entry name" value="MADSDOMAIN"/>
</dbReference>
<keyword evidence="10" id="KW-1185">Reference proteome</keyword>
<name>A0ABD3JDS3_EUCGL</name>
<sequence>MVKGKIAIRKINCSKSRQVTFFKRRTGLLKKAKELSILCDAEIGVIIFSCTGKLYEYASTSMSSVIERYNSMKQDKEQQSNTSTEIQFLKKETESMMQQLRCLQECNRRLMGEELSKLSLEDLKNLENVLEMGLKNVRSRKDQSFMEEMRELKRKLDHVEQDNVELRKKSKVVGRDDGESEGEFSAETSSRKEMSKMSAQAIPDKDDSPECLLLQLTLQPKPYLLDAQKTASG</sequence>
<dbReference type="GO" id="GO:0003677">
    <property type="term" value="F:DNA binding"/>
    <property type="evidence" value="ECO:0007669"/>
    <property type="project" value="UniProtKB-KW"/>
</dbReference>
<keyword evidence="5" id="KW-0539">Nucleus</keyword>
<dbReference type="InterPro" id="IPR002100">
    <property type="entry name" value="TF_MADSbox"/>
</dbReference>
<evidence type="ECO:0000259" key="7">
    <source>
        <dbReference type="PROSITE" id="PS50066"/>
    </source>
</evidence>
<feature type="region of interest" description="Disordered" evidence="6">
    <location>
        <begin position="168"/>
        <end position="206"/>
    </location>
</feature>
<dbReference type="Proteomes" id="UP001634007">
    <property type="component" value="Unassembled WGS sequence"/>
</dbReference>
<dbReference type="PROSITE" id="PS51297">
    <property type="entry name" value="K_BOX"/>
    <property type="match status" value="1"/>
</dbReference>
<dbReference type="GO" id="GO:0005634">
    <property type="term" value="C:nucleus"/>
    <property type="evidence" value="ECO:0007669"/>
    <property type="project" value="UniProtKB-SubCell"/>
</dbReference>
<dbReference type="PROSITE" id="PS50066">
    <property type="entry name" value="MADS_BOX_2"/>
    <property type="match status" value="1"/>
</dbReference>
<comment type="caution">
    <text evidence="9">The sequence shown here is derived from an EMBL/GenBank/DDBJ whole genome shotgun (WGS) entry which is preliminary data.</text>
</comment>
<dbReference type="Pfam" id="PF01486">
    <property type="entry name" value="K-box"/>
    <property type="match status" value="1"/>
</dbReference>
<dbReference type="InterPro" id="IPR033896">
    <property type="entry name" value="MEF2-like_N"/>
</dbReference>
<dbReference type="SUPFAM" id="SSF55455">
    <property type="entry name" value="SRF-like"/>
    <property type="match status" value="1"/>
</dbReference>
<keyword evidence="2" id="KW-0805">Transcription regulation</keyword>
<feature type="domain" description="K-box" evidence="8">
    <location>
        <begin position="86"/>
        <end position="178"/>
    </location>
</feature>
<evidence type="ECO:0000256" key="2">
    <source>
        <dbReference type="ARBA" id="ARBA00023015"/>
    </source>
</evidence>
<reference evidence="9 10" key="1">
    <citation type="submission" date="2024-11" db="EMBL/GenBank/DDBJ databases">
        <title>Chromosome-level genome assembly of Eucalyptus globulus Labill. provides insights into its genome evolution.</title>
        <authorList>
            <person name="Li X."/>
        </authorList>
    </citation>
    <scope>NUCLEOTIDE SEQUENCE [LARGE SCALE GENOMIC DNA]</scope>
    <source>
        <strain evidence="9">CL2024</strain>
        <tissue evidence="9">Fresh tender leaves</tissue>
    </source>
</reference>
<dbReference type="EMBL" id="JBJKBG010000009">
    <property type="protein sequence ID" value="KAL3723998.1"/>
    <property type="molecule type" value="Genomic_DNA"/>
</dbReference>
<dbReference type="SMART" id="SM00432">
    <property type="entry name" value="MADS"/>
    <property type="match status" value="1"/>
</dbReference>
<dbReference type="PANTHER" id="PTHR48019">
    <property type="entry name" value="SERUM RESPONSE FACTOR HOMOLOG"/>
    <property type="match status" value="1"/>
</dbReference>
<evidence type="ECO:0000256" key="3">
    <source>
        <dbReference type="ARBA" id="ARBA00023125"/>
    </source>
</evidence>
<keyword evidence="3" id="KW-0238">DNA-binding</keyword>
<organism evidence="9 10">
    <name type="scientific">Eucalyptus globulus</name>
    <name type="common">Tasmanian blue gum</name>
    <dbReference type="NCBI Taxonomy" id="34317"/>
    <lineage>
        <taxon>Eukaryota</taxon>
        <taxon>Viridiplantae</taxon>
        <taxon>Streptophyta</taxon>
        <taxon>Embryophyta</taxon>
        <taxon>Tracheophyta</taxon>
        <taxon>Spermatophyta</taxon>
        <taxon>Magnoliopsida</taxon>
        <taxon>eudicotyledons</taxon>
        <taxon>Gunneridae</taxon>
        <taxon>Pentapetalae</taxon>
        <taxon>rosids</taxon>
        <taxon>malvids</taxon>
        <taxon>Myrtales</taxon>
        <taxon>Myrtaceae</taxon>
        <taxon>Myrtoideae</taxon>
        <taxon>Eucalypteae</taxon>
        <taxon>Eucalyptus</taxon>
    </lineage>
</organism>
<evidence type="ECO:0000259" key="8">
    <source>
        <dbReference type="PROSITE" id="PS51297"/>
    </source>
</evidence>
<keyword evidence="4" id="KW-0804">Transcription</keyword>
<dbReference type="InterPro" id="IPR050142">
    <property type="entry name" value="MADS-box/MEF2_TF"/>
</dbReference>
<evidence type="ECO:0000256" key="5">
    <source>
        <dbReference type="ARBA" id="ARBA00023242"/>
    </source>
</evidence>
<comment type="subcellular location">
    <subcellularLocation>
        <location evidence="1">Nucleus</location>
    </subcellularLocation>
</comment>
<dbReference type="InterPro" id="IPR036879">
    <property type="entry name" value="TF_MADSbox_sf"/>
</dbReference>
<evidence type="ECO:0000313" key="9">
    <source>
        <dbReference type="EMBL" id="KAL3723998.1"/>
    </source>
</evidence>
<dbReference type="Gene3D" id="3.40.1810.10">
    <property type="entry name" value="Transcription factor, MADS-box"/>
    <property type="match status" value="1"/>
</dbReference>
<dbReference type="Pfam" id="PF00319">
    <property type="entry name" value="SRF-TF"/>
    <property type="match status" value="1"/>
</dbReference>
<evidence type="ECO:0000256" key="4">
    <source>
        <dbReference type="ARBA" id="ARBA00023163"/>
    </source>
</evidence>
<feature type="domain" description="MADS-box" evidence="7">
    <location>
        <begin position="1"/>
        <end position="61"/>
    </location>
</feature>
<feature type="compositionally biased region" description="Basic and acidic residues" evidence="6">
    <location>
        <begin position="168"/>
        <end position="177"/>
    </location>
</feature>